<reference evidence="1 2" key="1">
    <citation type="submission" date="2019-03" db="EMBL/GenBank/DDBJ databases">
        <authorList>
            <person name="Kim S.G."/>
            <person name="Park S.C."/>
        </authorList>
    </citation>
    <scope>NUCLEOTIDE SEQUENCE [LARGE SCALE GENOMIC DNA]</scope>
</reference>
<keyword evidence="2" id="KW-1185">Reference proteome</keyword>
<evidence type="ECO:0008006" key="3">
    <source>
        <dbReference type="Google" id="ProtNLM"/>
    </source>
</evidence>
<evidence type="ECO:0000313" key="1">
    <source>
        <dbReference type="EMBL" id="QBZ70781.1"/>
    </source>
</evidence>
<dbReference type="Proteomes" id="UP000297195">
    <property type="component" value="Segment"/>
</dbReference>
<dbReference type="EMBL" id="MK689364">
    <property type="protein sequence ID" value="QBZ70781.1"/>
    <property type="molecule type" value="Genomic_DNA"/>
</dbReference>
<evidence type="ECO:0000313" key="2">
    <source>
        <dbReference type="Proteomes" id="UP000297195"/>
    </source>
</evidence>
<protein>
    <recommendedName>
        <fullName evidence="3">Transglycosylase SLT domain-containing protein</fullName>
    </recommendedName>
</protein>
<name>A0A4D6DWP9_9CAUD</name>
<gene>
    <name evidence="1" type="ORF">pETSU_200</name>
</gene>
<sequence length="289" mass="32406">MSNSNTDVFAIKTMQSLLREVNLYRGRIDGLFGDGCRNSVIAMLKKIDPAFNKQLPVNSYDAASVFTFIQTGLAALGLYTRRIDGIWGDGTFGAFSQLVENYRVSTGNPRFGFAWSGHPAVPKEGVEKYLTWMRKWGKPDEHVSYILSCNALETGRTFDPAIRNKLSGAVGLIQFMPKGSALDLGTTADALAKMSFVEQQDYVFKYFEKYGYIKKCQRLEDYYLSIFMPVMVGRDPNEVIGRAGTKLYDQNKGFDADKKGYYTVGDIGAAINQFYWDGLDPKNRVIITP</sequence>
<accession>A0A4D6DWP9</accession>
<proteinExistence type="predicted"/>
<organism evidence="1 2">
    <name type="scientific">Edwardsiella phage pEt-SU</name>
    <dbReference type="NCBI Taxonomy" id="2562142"/>
    <lineage>
        <taxon>Viruses</taxon>
        <taxon>Duplodnaviria</taxon>
        <taxon>Heunggongvirae</taxon>
        <taxon>Uroviricota</taxon>
        <taxon>Caudoviricetes</taxon>
        <taxon>Chimalliviridae</taxon>
        <taxon>Petsuvirus</taxon>
        <taxon>Petsuvirus pEtSU</taxon>
    </lineage>
</organism>